<sequence>MSHFYILYFQGYVSHKNLEELNLPVTPSAGLPGTSLRCFHSHFQTKGVLQSTATGNGSSPLSSRPRKYRLGLCLRVPWPLLSLWVSLDICSPCPLPASTAFPAGFLRLCKDSTGGSSPALPKLTTGGCGAVSMRLVDQRGLYLEMFYYSKLKGLVILLHS</sequence>
<dbReference type="AlphaFoldDB" id="A0A8C0D0W2"/>
<protein>
    <submittedName>
        <fullName evidence="1">Uncharacterized protein</fullName>
    </submittedName>
</protein>
<dbReference type="Ensembl" id="ENSBMST00010016030.1">
    <property type="protein sequence ID" value="ENSBMSP00010014467.1"/>
    <property type="gene ID" value="ENSBMSG00010010572.1"/>
</dbReference>
<accession>A0A8C0D0W2</accession>
<proteinExistence type="predicted"/>
<dbReference type="GeneTree" id="ENSGT00860000135958"/>
<name>A0A8C0D0W2_BALMU</name>
<organism evidence="1">
    <name type="scientific">Balaenoptera musculus</name>
    <name type="common">Blue whale</name>
    <dbReference type="NCBI Taxonomy" id="9771"/>
    <lineage>
        <taxon>Eukaryota</taxon>
        <taxon>Metazoa</taxon>
        <taxon>Chordata</taxon>
        <taxon>Craniata</taxon>
        <taxon>Vertebrata</taxon>
        <taxon>Euteleostomi</taxon>
        <taxon>Mammalia</taxon>
        <taxon>Eutheria</taxon>
        <taxon>Laurasiatheria</taxon>
        <taxon>Artiodactyla</taxon>
        <taxon>Whippomorpha</taxon>
        <taxon>Cetacea</taxon>
        <taxon>Mysticeti</taxon>
        <taxon>Balaenopteridae</taxon>
        <taxon>Balaenoptera</taxon>
    </lineage>
</organism>
<evidence type="ECO:0000313" key="1">
    <source>
        <dbReference type="Ensembl" id="ENSBMSP00010014467.1"/>
    </source>
</evidence>
<reference evidence="1" key="1">
    <citation type="submission" date="2023-09" db="UniProtKB">
        <authorList>
            <consortium name="Ensembl"/>
        </authorList>
    </citation>
    <scope>IDENTIFICATION</scope>
</reference>